<name>A0A165T4Z0_9AGAM</name>
<dbReference type="SUPFAM" id="SSF50630">
    <property type="entry name" value="Acid proteases"/>
    <property type="match status" value="1"/>
</dbReference>
<dbReference type="STRING" id="1314782.A0A165T4Z0"/>
<dbReference type="OrthoDB" id="1750432at2759"/>
<dbReference type="InterPro" id="IPR021109">
    <property type="entry name" value="Peptidase_aspartic_dom_sf"/>
</dbReference>
<dbReference type="EMBL" id="KV425568">
    <property type="protein sequence ID" value="KZT26148.1"/>
    <property type="molecule type" value="Genomic_DNA"/>
</dbReference>
<protein>
    <recommendedName>
        <fullName evidence="3">Aspartic peptidase DDI1-type domain-containing protein</fullName>
    </recommendedName>
</protein>
<keyword evidence="2" id="KW-1185">Reference proteome</keyword>
<reference evidence="1 2" key="1">
    <citation type="journal article" date="2016" name="Mol. Biol. Evol.">
        <title>Comparative Genomics of Early-Diverging Mushroom-Forming Fungi Provides Insights into the Origins of Lignocellulose Decay Capabilities.</title>
        <authorList>
            <person name="Nagy L.G."/>
            <person name="Riley R."/>
            <person name="Tritt A."/>
            <person name="Adam C."/>
            <person name="Daum C."/>
            <person name="Floudas D."/>
            <person name="Sun H."/>
            <person name="Yadav J.S."/>
            <person name="Pangilinan J."/>
            <person name="Larsson K.H."/>
            <person name="Matsuura K."/>
            <person name="Barry K."/>
            <person name="Labutti K."/>
            <person name="Kuo R."/>
            <person name="Ohm R.A."/>
            <person name="Bhattacharya S.S."/>
            <person name="Shirouzu T."/>
            <person name="Yoshinaga Y."/>
            <person name="Martin F.M."/>
            <person name="Grigoriev I.V."/>
            <person name="Hibbett D.S."/>
        </authorList>
    </citation>
    <scope>NUCLEOTIDE SEQUENCE [LARGE SCALE GENOMIC DNA]</scope>
    <source>
        <strain evidence="1 2">HHB14362 ss-1</strain>
    </source>
</reference>
<dbReference type="InParanoid" id="A0A165T4Z0"/>
<evidence type="ECO:0008006" key="3">
    <source>
        <dbReference type="Google" id="ProtNLM"/>
    </source>
</evidence>
<gene>
    <name evidence="1" type="ORF">NEOLEDRAFT_1155989</name>
</gene>
<evidence type="ECO:0000313" key="2">
    <source>
        <dbReference type="Proteomes" id="UP000076761"/>
    </source>
</evidence>
<dbReference type="AlphaFoldDB" id="A0A165T4Z0"/>
<proteinExistence type="predicted"/>
<accession>A0A165T4Z0</accession>
<organism evidence="1 2">
    <name type="scientific">Neolentinus lepideus HHB14362 ss-1</name>
    <dbReference type="NCBI Taxonomy" id="1314782"/>
    <lineage>
        <taxon>Eukaryota</taxon>
        <taxon>Fungi</taxon>
        <taxon>Dikarya</taxon>
        <taxon>Basidiomycota</taxon>
        <taxon>Agaricomycotina</taxon>
        <taxon>Agaricomycetes</taxon>
        <taxon>Gloeophyllales</taxon>
        <taxon>Gloeophyllaceae</taxon>
        <taxon>Neolentinus</taxon>
    </lineage>
</organism>
<sequence length="267" mass="30415">MISVLLRQAQLRQFQLTMATAGIRNLERTAARVRDFERILPKPIVVTAYIQDHPVRALLDTGSLSDFMSTTLVDQLKLSTDLAVTGSRSKVNRSGIDEERHFDVINLDNYDLILGTPFLYQHRMLLGFNPSKVAVGSPSSVPIQGDGAVRLSSLQMDVLEEGIRRYRDELREYAQDICKTADETPLPPLRAVNHTIPLIDEKKMYSWRPSRCPEALKPLWREKRETYVSSGRWQFRSGSNAMPMLLLKKPDKGDAPLMGKKLMNRYE</sequence>
<dbReference type="Gene3D" id="2.40.70.10">
    <property type="entry name" value="Acid Proteases"/>
    <property type="match status" value="1"/>
</dbReference>
<evidence type="ECO:0000313" key="1">
    <source>
        <dbReference type="EMBL" id="KZT26148.1"/>
    </source>
</evidence>
<dbReference type="CDD" id="cd00303">
    <property type="entry name" value="retropepsin_like"/>
    <property type="match status" value="1"/>
</dbReference>
<dbReference type="Proteomes" id="UP000076761">
    <property type="component" value="Unassembled WGS sequence"/>
</dbReference>